<accession>A0A2N3KSE6</accession>
<proteinExistence type="predicted"/>
<name>A0A2N3KSE6_9PROT</name>
<gene>
    <name evidence="1" type="ORF">COO20_15105</name>
</gene>
<sequence>MQGLERLHINVRDLSGPLEHVAFNLHHFARDSLRSHMERFAEHSGGTVKDPDAVERKTVLARRV</sequence>
<dbReference type="EMBL" id="NWTK01000009">
    <property type="protein sequence ID" value="PKR53416.1"/>
    <property type="molecule type" value="Genomic_DNA"/>
</dbReference>
<protein>
    <submittedName>
        <fullName evidence="1">Uncharacterized protein</fullName>
    </submittedName>
</protein>
<reference evidence="1 2" key="1">
    <citation type="submission" date="2017-09" db="EMBL/GenBank/DDBJ databases">
        <title>Biodiversity and function of Thalassospira species in the particle-attached aromatic-hydrocarbon-degrading consortia from the surface seawater of the South China Sea.</title>
        <authorList>
            <person name="Dong C."/>
            <person name="Liu R."/>
            <person name="Shao Z."/>
        </authorList>
    </citation>
    <scope>NUCLEOTIDE SEQUENCE [LARGE SCALE GENOMIC DNA]</scope>
    <source>
        <strain evidence="1 2">CSC1P2</strain>
    </source>
</reference>
<comment type="caution">
    <text evidence="1">The sequence shown here is derived from an EMBL/GenBank/DDBJ whole genome shotgun (WGS) entry which is preliminary data.</text>
</comment>
<dbReference type="AlphaFoldDB" id="A0A2N3KSE6"/>
<organism evidence="1 2">
    <name type="scientific">Thalassospira marina</name>
    <dbReference type="NCBI Taxonomy" id="2048283"/>
    <lineage>
        <taxon>Bacteria</taxon>
        <taxon>Pseudomonadati</taxon>
        <taxon>Pseudomonadota</taxon>
        <taxon>Alphaproteobacteria</taxon>
        <taxon>Rhodospirillales</taxon>
        <taxon>Thalassospiraceae</taxon>
        <taxon>Thalassospira</taxon>
    </lineage>
</organism>
<evidence type="ECO:0000313" key="1">
    <source>
        <dbReference type="EMBL" id="PKR53416.1"/>
    </source>
</evidence>
<evidence type="ECO:0000313" key="2">
    <source>
        <dbReference type="Proteomes" id="UP000233597"/>
    </source>
</evidence>
<dbReference type="Proteomes" id="UP000233597">
    <property type="component" value="Unassembled WGS sequence"/>
</dbReference>